<sequence length="296" mass="32448">MSERTPTHQTQAKGSGQRWIGPAAAVIILAAGGWYLLKPAPVPVVVAETPATTPATTTPISEPADVLSTAQEPDDEISAQAADAGIDGTALPAEQEVTATEPLPALDESDMVVKQKLLALPWKAGLSSLFVSEEMVRRFVVQIDNIAQGRLVPEQAIFKGLTQDFKATQNGQQYQLDIANYQRYQRYLDLLESAPKAEVVALFNQLYPLLQQAYLELGYPEAQFRDRVQQAIQQLLAAPEIADGPMLALDSVQYTFADGEIEQLSMAHKQMVRLGLKNQQRLKLLLVAYQPLLAKK</sequence>
<organism evidence="2 3">
    <name type="scientific">Rheinheimera riviphila</name>
    <dbReference type="NCBI Taxonomy" id="1834037"/>
    <lineage>
        <taxon>Bacteria</taxon>
        <taxon>Pseudomonadati</taxon>
        <taxon>Pseudomonadota</taxon>
        <taxon>Gammaproteobacteria</taxon>
        <taxon>Chromatiales</taxon>
        <taxon>Chromatiaceae</taxon>
        <taxon>Rheinheimera</taxon>
    </lineage>
</organism>
<dbReference type="EMBL" id="SACS01000004">
    <property type="protein sequence ID" value="RVU40498.1"/>
    <property type="molecule type" value="Genomic_DNA"/>
</dbReference>
<evidence type="ECO:0000313" key="2">
    <source>
        <dbReference type="EMBL" id="RVU40498.1"/>
    </source>
</evidence>
<keyword evidence="3" id="KW-1185">Reference proteome</keyword>
<dbReference type="InterPro" id="IPR021382">
    <property type="entry name" value="DUF3014"/>
</dbReference>
<dbReference type="Proteomes" id="UP000283077">
    <property type="component" value="Unassembled WGS sequence"/>
</dbReference>
<comment type="caution">
    <text evidence="2">The sequence shown here is derived from an EMBL/GenBank/DDBJ whole genome shotgun (WGS) entry which is preliminary data.</text>
</comment>
<evidence type="ECO:0000256" key="1">
    <source>
        <dbReference type="SAM" id="Phobius"/>
    </source>
</evidence>
<keyword evidence="1" id="KW-0812">Transmembrane</keyword>
<feature type="transmembrane region" description="Helical" evidence="1">
    <location>
        <begin position="20"/>
        <end position="37"/>
    </location>
</feature>
<keyword evidence="1" id="KW-1133">Transmembrane helix</keyword>
<protein>
    <submittedName>
        <fullName evidence="2">DUF3014 domain-containing protein</fullName>
    </submittedName>
</protein>
<accession>A0A437R179</accession>
<dbReference type="AlphaFoldDB" id="A0A437R179"/>
<dbReference type="OrthoDB" id="5502479at2"/>
<name>A0A437R179_9GAMM</name>
<keyword evidence="1" id="KW-0472">Membrane</keyword>
<reference evidence="2 3" key="1">
    <citation type="submission" date="2019-01" db="EMBL/GenBank/DDBJ databases">
        <authorList>
            <person name="Chen W.-M."/>
        </authorList>
    </citation>
    <scope>NUCLEOTIDE SEQUENCE [LARGE SCALE GENOMIC DNA]</scope>
    <source>
        <strain evidence="2 3">KYPC3</strain>
    </source>
</reference>
<dbReference type="Pfam" id="PF11219">
    <property type="entry name" value="DUF3014"/>
    <property type="match status" value="1"/>
</dbReference>
<gene>
    <name evidence="2" type="ORF">EOE67_05455</name>
</gene>
<dbReference type="RefSeq" id="WP_127698038.1">
    <property type="nucleotide sequence ID" value="NZ_SACS01000004.1"/>
</dbReference>
<proteinExistence type="predicted"/>
<evidence type="ECO:0000313" key="3">
    <source>
        <dbReference type="Proteomes" id="UP000283077"/>
    </source>
</evidence>